<proteinExistence type="inferred from homology"/>
<gene>
    <name evidence="3" type="ORF">J7W16_13350</name>
</gene>
<reference evidence="3" key="1">
    <citation type="submission" date="2021-03" db="EMBL/GenBank/DDBJ databases">
        <title>Bacillus suaedae sp. nov., isolated from Suaeda aralocaspica.</title>
        <authorList>
            <person name="Lei R.F.R."/>
        </authorList>
    </citation>
    <scope>NUCLEOTIDE SEQUENCE</scope>
    <source>
        <strain evidence="3">YZJH907-2</strain>
    </source>
</reference>
<dbReference type="AlphaFoldDB" id="A0A941APT3"/>
<dbReference type="EMBL" id="JAGKSQ010000005">
    <property type="protein sequence ID" value="MBP3952121.1"/>
    <property type="molecule type" value="Genomic_DNA"/>
</dbReference>
<evidence type="ECO:0000256" key="1">
    <source>
        <dbReference type="ARBA" id="ARBA00009108"/>
    </source>
</evidence>
<keyword evidence="2" id="KW-0175">Coiled coil</keyword>
<comment type="similarity">
    <text evidence="1">Belongs to the UPF0749 family.</text>
</comment>
<evidence type="ECO:0000313" key="3">
    <source>
        <dbReference type="EMBL" id="MBP3952121.1"/>
    </source>
</evidence>
<organism evidence="3 4">
    <name type="scientific">Halalkalibacter suaedae</name>
    <dbReference type="NCBI Taxonomy" id="2822140"/>
    <lineage>
        <taxon>Bacteria</taxon>
        <taxon>Bacillati</taxon>
        <taxon>Bacillota</taxon>
        <taxon>Bacilli</taxon>
        <taxon>Bacillales</taxon>
        <taxon>Bacillaceae</taxon>
        <taxon>Halalkalibacter</taxon>
    </lineage>
</organism>
<accession>A0A941APT3</accession>
<keyword evidence="4" id="KW-1185">Reference proteome</keyword>
<protein>
    <submittedName>
        <fullName evidence="3">DUF881 domain-containing protein</fullName>
    </submittedName>
</protein>
<evidence type="ECO:0000313" key="4">
    <source>
        <dbReference type="Proteomes" id="UP000678228"/>
    </source>
</evidence>
<name>A0A941APT3_9BACI</name>
<dbReference type="RefSeq" id="WP_210597816.1">
    <property type="nucleotide sequence ID" value="NZ_JAGKSQ010000005.1"/>
</dbReference>
<dbReference type="Gene3D" id="3.30.70.1880">
    <property type="entry name" value="Protein of unknown function DUF881"/>
    <property type="match status" value="1"/>
</dbReference>
<dbReference type="PANTHER" id="PTHR37313">
    <property type="entry name" value="UPF0749 PROTEIN RV1825"/>
    <property type="match status" value="1"/>
</dbReference>
<comment type="caution">
    <text evidence="3">The sequence shown here is derived from an EMBL/GenBank/DDBJ whole genome shotgun (WGS) entry which is preliminary data.</text>
</comment>
<evidence type="ECO:0000256" key="2">
    <source>
        <dbReference type="SAM" id="Coils"/>
    </source>
</evidence>
<sequence>MKIKWVFAIVTFVIGFMLAIQFQTTQEPVTRDTRDIRELRAELLVEQEKKQQLYSEISNIQSVLDEYKQSVDEQDGNITDVLERQIAELRESAGLSEQIGPGIVIKIDSLYNDYYLGQDRFLPSAELFRYLVNELNIYGATGVAVGNERMITTSAFREVNKMTYLNNRRLPPLPIEVKVLSDSAERLHNQMLVSASMDFLEIEGFTMTIEIVDEIQLPGFDQTPRVRYMKEVKED</sequence>
<dbReference type="PANTHER" id="PTHR37313:SF2">
    <property type="entry name" value="UPF0749 PROTEIN YLXX"/>
    <property type="match status" value="1"/>
</dbReference>
<dbReference type="Proteomes" id="UP000678228">
    <property type="component" value="Unassembled WGS sequence"/>
</dbReference>
<feature type="coiled-coil region" evidence="2">
    <location>
        <begin position="36"/>
        <end position="70"/>
    </location>
</feature>
<dbReference type="InterPro" id="IPR010273">
    <property type="entry name" value="DUF881"/>
</dbReference>
<dbReference type="Pfam" id="PF05949">
    <property type="entry name" value="DUF881"/>
    <property type="match status" value="1"/>
</dbReference>